<dbReference type="EMBL" id="VWSH01000001">
    <property type="protein sequence ID" value="KAA5536998.1"/>
    <property type="molecule type" value="Genomic_DNA"/>
</dbReference>
<organism evidence="1 2">
    <name type="scientific">Taibaiella lutea</name>
    <dbReference type="NCBI Taxonomy" id="2608001"/>
    <lineage>
        <taxon>Bacteria</taxon>
        <taxon>Pseudomonadati</taxon>
        <taxon>Bacteroidota</taxon>
        <taxon>Chitinophagia</taxon>
        <taxon>Chitinophagales</taxon>
        <taxon>Chitinophagaceae</taxon>
        <taxon>Taibaiella</taxon>
    </lineage>
</organism>
<accession>A0A5M6CP38</accession>
<proteinExistence type="predicted"/>
<reference evidence="1 2" key="1">
    <citation type="submission" date="2019-09" db="EMBL/GenBank/DDBJ databases">
        <title>Genome sequence and assembly of Taibaiella sp.</title>
        <authorList>
            <person name="Chhetri G."/>
        </authorList>
    </citation>
    <scope>NUCLEOTIDE SEQUENCE [LARGE SCALE GENOMIC DNA]</scope>
    <source>
        <strain evidence="1 2">KVB11</strain>
    </source>
</reference>
<evidence type="ECO:0000313" key="2">
    <source>
        <dbReference type="Proteomes" id="UP000323632"/>
    </source>
</evidence>
<evidence type="ECO:0000313" key="1">
    <source>
        <dbReference type="EMBL" id="KAA5536998.1"/>
    </source>
</evidence>
<comment type="caution">
    <text evidence="1">The sequence shown here is derived from an EMBL/GenBank/DDBJ whole genome shotgun (WGS) entry which is preliminary data.</text>
</comment>
<dbReference type="AlphaFoldDB" id="A0A5M6CP38"/>
<gene>
    <name evidence="1" type="ORF">F0919_04825</name>
</gene>
<protein>
    <submittedName>
        <fullName evidence="1">Uncharacterized protein</fullName>
    </submittedName>
</protein>
<keyword evidence="2" id="KW-1185">Reference proteome</keyword>
<sequence>MKKFIAVIFLTIFSIQLLPLKAIGKMLWNNQMTEEVHDHVPLQKKMNTSDHDKFWYLDFSASKTIAENAPCYLHALRDEALIKCLHLEVLLQPPNIQ</sequence>
<name>A0A5M6CP38_9BACT</name>
<dbReference type="RefSeq" id="WP_150031575.1">
    <property type="nucleotide sequence ID" value="NZ_VWSH01000001.1"/>
</dbReference>
<dbReference type="Proteomes" id="UP000323632">
    <property type="component" value="Unassembled WGS sequence"/>
</dbReference>